<evidence type="ECO:0000256" key="1">
    <source>
        <dbReference type="SAM" id="Phobius"/>
    </source>
</evidence>
<dbReference type="Proteomes" id="UP001596108">
    <property type="component" value="Unassembled WGS sequence"/>
</dbReference>
<reference evidence="3" key="1">
    <citation type="journal article" date="2019" name="Int. J. Syst. Evol. Microbiol.">
        <title>The Global Catalogue of Microorganisms (GCM) 10K type strain sequencing project: providing services to taxonomists for standard genome sequencing and annotation.</title>
        <authorList>
            <consortium name="The Broad Institute Genomics Platform"/>
            <consortium name="The Broad Institute Genome Sequencing Center for Infectious Disease"/>
            <person name="Wu L."/>
            <person name="Ma J."/>
        </authorList>
    </citation>
    <scope>NUCLEOTIDE SEQUENCE [LARGE SCALE GENOMIC DNA]</scope>
    <source>
        <strain evidence="3">CGMCC 1.18578</strain>
    </source>
</reference>
<name>A0ABW0R1Z2_9BACL</name>
<keyword evidence="3" id="KW-1185">Reference proteome</keyword>
<organism evidence="2 3">
    <name type="scientific">Cohnella yongneupensis</name>
    <dbReference type="NCBI Taxonomy" id="425006"/>
    <lineage>
        <taxon>Bacteria</taxon>
        <taxon>Bacillati</taxon>
        <taxon>Bacillota</taxon>
        <taxon>Bacilli</taxon>
        <taxon>Bacillales</taxon>
        <taxon>Paenibacillaceae</taxon>
        <taxon>Cohnella</taxon>
    </lineage>
</organism>
<dbReference type="PANTHER" id="PTHR35335">
    <property type="entry name" value="UPF0716 PROTEIN FXSA"/>
    <property type="match status" value="1"/>
</dbReference>
<evidence type="ECO:0000313" key="3">
    <source>
        <dbReference type="Proteomes" id="UP001596108"/>
    </source>
</evidence>
<feature type="transmembrane region" description="Helical" evidence="1">
    <location>
        <begin position="27"/>
        <end position="47"/>
    </location>
</feature>
<keyword evidence="1" id="KW-1133">Transmembrane helix</keyword>
<dbReference type="EMBL" id="JBHSNC010000052">
    <property type="protein sequence ID" value="MFC5531256.1"/>
    <property type="molecule type" value="Genomic_DNA"/>
</dbReference>
<keyword evidence="1" id="KW-0472">Membrane</keyword>
<dbReference type="RefSeq" id="WP_378113210.1">
    <property type="nucleotide sequence ID" value="NZ_JBHSNC010000052.1"/>
</dbReference>
<feature type="transmembrane region" description="Helical" evidence="1">
    <location>
        <begin position="67"/>
        <end position="88"/>
    </location>
</feature>
<dbReference type="PANTHER" id="PTHR35335:SF1">
    <property type="entry name" value="UPF0716 PROTEIN FXSA"/>
    <property type="match status" value="1"/>
</dbReference>
<feature type="transmembrane region" description="Helical" evidence="1">
    <location>
        <begin position="94"/>
        <end position="112"/>
    </location>
</feature>
<evidence type="ECO:0000313" key="2">
    <source>
        <dbReference type="EMBL" id="MFC5531256.1"/>
    </source>
</evidence>
<protein>
    <submittedName>
        <fullName evidence="2">FxsA family protein</fullName>
    </submittedName>
</protein>
<keyword evidence="1" id="KW-0812">Transmembrane</keyword>
<dbReference type="NCBIfam" id="NF008528">
    <property type="entry name" value="PRK11463.1-2"/>
    <property type="match status" value="1"/>
</dbReference>
<proteinExistence type="predicted"/>
<dbReference type="InterPro" id="IPR007313">
    <property type="entry name" value="FxsA"/>
</dbReference>
<gene>
    <name evidence="2" type="ORF">ACFPQ4_17695</name>
</gene>
<dbReference type="Pfam" id="PF04186">
    <property type="entry name" value="FxsA"/>
    <property type="match status" value="1"/>
</dbReference>
<sequence>MRRWLLALIIIFPGVELWGIIEMGKKIGGWSTLGLLVLSGLLGAWLAQLEGRKVLLQAQRQMQSGQIPGMSLLDGICVLIGGVLLIIPGFVSDAIGLTMILPFTRPLYRLFLYRWLERKLRKGTFTIHQGPWGRD</sequence>
<comment type="caution">
    <text evidence="2">The sequence shown here is derived from an EMBL/GenBank/DDBJ whole genome shotgun (WGS) entry which is preliminary data.</text>
</comment>
<accession>A0ABW0R1Z2</accession>